<feature type="chain" id="PRO_5037968224" description="Secreted protein" evidence="1">
    <location>
        <begin position="19"/>
        <end position="101"/>
    </location>
</feature>
<evidence type="ECO:0000313" key="3">
    <source>
        <dbReference type="Proteomes" id="UP000647424"/>
    </source>
</evidence>
<evidence type="ECO:0008006" key="4">
    <source>
        <dbReference type="Google" id="ProtNLM"/>
    </source>
</evidence>
<keyword evidence="3" id="KW-1185">Reference proteome</keyword>
<evidence type="ECO:0000256" key="1">
    <source>
        <dbReference type="SAM" id="SignalP"/>
    </source>
</evidence>
<proteinExistence type="predicted"/>
<reference evidence="2" key="1">
    <citation type="submission" date="2020-09" db="EMBL/GenBank/DDBJ databases">
        <title>Genome seq and assembly of Limnohabitants sp.</title>
        <authorList>
            <person name="Chhetri G."/>
        </authorList>
    </citation>
    <scope>NUCLEOTIDE SEQUENCE</scope>
    <source>
        <strain evidence="2">JUR4</strain>
    </source>
</reference>
<protein>
    <recommendedName>
        <fullName evidence="4">Secreted protein</fullName>
    </recommendedName>
</protein>
<sequence length="101" mass="10676">MFSCLLLLASAALPCAGAAPSDGADGRKSLGNDDDTFVFMGRCPNGEMYRLLAYDKQVGGFKRSFYDYEGPAGKGTIKSQTAPRVIASRVCLALAEMAGDE</sequence>
<name>A0A927IMQ0_9BURK</name>
<feature type="signal peptide" evidence="1">
    <location>
        <begin position="1"/>
        <end position="18"/>
    </location>
</feature>
<gene>
    <name evidence="2" type="ORF">IC609_11790</name>
</gene>
<dbReference type="Proteomes" id="UP000647424">
    <property type="component" value="Unassembled WGS sequence"/>
</dbReference>
<dbReference type="EMBL" id="JACYFT010000002">
    <property type="protein sequence ID" value="MBD8051232.1"/>
    <property type="molecule type" value="Genomic_DNA"/>
</dbReference>
<keyword evidence="1" id="KW-0732">Signal</keyword>
<evidence type="ECO:0000313" key="2">
    <source>
        <dbReference type="EMBL" id="MBD8051232.1"/>
    </source>
</evidence>
<accession>A0A927IMQ0</accession>
<organism evidence="2 3">
    <name type="scientific">Limnohabitans radicicola</name>
    <dbReference type="NCBI Taxonomy" id="2771427"/>
    <lineage>
        <taxon>Bacteria</taxon>
        <taxon>Pseudomonadati</taxon>
        <taxon>Pseudomonadota</taxon>
        <taxon>Betaproteobacteria</taxon>
        <taxon>Burkholderiales</taxon>
        <taxon>Comamonadaceae</taxon>
        <taxon>Limnohabitans</taxon>
    </lineage>
</organism>
<dbReference type="AlphaFoldDB" id="A0A927IMQ0"/>
<comment type="caution">
    <text evidence="2">The sequence shown here is derived from an EMBL/GenBank/DDBJ whole genome shotgun (WGS) entry which is preliminary data.</text>
</comment>